<name>A0A835XEV8_9CHLO</name>
<comment type="caution">
    <text evidence="2">The sequence shown here is derived from an EMBL/GenBank/DDBJ whole genome shotgun (WGS) entry which is preliminary data.</text>
</comment>
<feature type="domain" description="Nucleotide-diphospho-sugar transferase" evidence="1">
    <location>
        <begin position="86"/>
        <end position="235"/>
    </location>
</feature>
<dbReference type="Pfam" id="PF03407">
    <property type="entry name" value="Nucleotid_trans"/>
    <property type="match status" value="1"/>
</dbReference>
<evidence type="ECO:0000313" key="3">
    <source>
        <dbReference type="Proteomes" id="UP000612055"/>
    </source>
</evidence>
<dbReference type="Proteomes" id="UP000612055">
    <property type="component" value="Unassembled WGS sequence"/>
</dbReference>
<dbReference type="EMBL" id="JAEHOE010000224">
    <property type="protein sequence ID" value="KAG2482416.1"/>
    <property type="molecule type" value="Genomic_DNA"/>
</dbReference>
<evidence type="ECO:0000313" key="2">
    <source>
        <dbReference type="EMBL" id="KAG2482416.1"/>
    </source>
</evidence>
<accession>A0A835XEV8</accession>
<dbReference type="GO" id="GO:0005794">
    <property type="term" value="C:Golgi apparatus"/>
    <property type="evidence" value="ECO:0007669"/>
    <property type="project" value="TreeGrafter"/>
</dbReference>
<organism evidence="2 3">
    <name type="scientific">Edaphochlamys debaryana</name>
    <dbReference type="NCBI Taxonomy" id="47281"/>
    <lineage>
        <taxon>Eukaryota</taxon>
        <taxon>Viridiplantae</taxon>
        <taxon>Chlorophyta</taxon>
        <taxon>core chlorophytes</taxon>
        <taxon>Chlorophyceae</taxon>
        <taxon>CS clade</taxon>
        <taxon>Chlamydomonadales</taxon>
        <taxon>Chlamydomonadales incertae sedis</taxon>
        <taxon>Edaphochlamys</taxon>
    </lineage>
</organism>
<dbReference type="PANTHER" id="PTHR47032:SF1">
    <property type="entry name" value="UDP-D-XYLOSE:L-FUCOSE ALPHA-1,3-D-XYLOSYLTRANSFERASE-RELATED"/>
    <property type="match status" value="1"/>
</dbReference>
<dbReference type="PANTHER" id="PTHR47032">
    <property type="entry name" value="UDP-D-XYLOSE:L-FUCOSE ALPHA-1,3-D-XYLOSYLTRANSFERASE-RELATED"/>
    <property type="match status" value="1"/>
</dbReference>
<reference evidence="2" key="1">
    <citation type="journal article" date="2020" name="bioRxiv">
        <title>Comparative genomics of Chlamydomonas.</title>
        <authorList>
            <person name="Craig R.J."/>
            <person name="Hasan A.R."/>
            <person name="Ness R.W."/>
            <person name="Keightley P.D."/>
        </authorList>
    </citation>
    <scope>NUCLEOTIDE SEQUENCE</scope>
    <source>
        <strain evidence="2">CCAP 11/70</strain>
    </source>
</reference>
<protein>
    <recommendedName>
        <fullName evidence="1">Nucleotide-diphospho-sugar transferase domain-containing protein</fullName>
    </recommendedName>
</protein>
<proteinExistence type="predicted"/>
<gene>
    <name evidence="2" type="ORF">HYH03_018651</name>
</gene>
<dbReference type="AlphaFoldDB" id="A0A835XEV8"/>
<evidence type="ECO:0000259" key="1">
    <source>
        <dbReference type="Pfam" id="PF03407"/>
    </source>
</evidence>
<dbReference type="GO" id="GO:0016757">
    <property type="term" value="F:glycosyltransferase activity"/>
    <property type="evidence" value="ECO:0007669"/>
    <property type="project" value="TreeGrafter"/>
</dbReference>
<dbReference type="InterPro" id="IPR052636">
    <property type="entry name" value="UDP-D-xylose:L-fucose_XylT"/>
</dbReference>
<keyword evidence="3" id="KW-1185">Reference proteome</keyword>
<dbReference type="InterPro" id="IPR005069">
    <property type="entry name" value="Nucl-diP-sugar_transferase"/>
</dbReference>
<sequence>MCGEASLLDVAPIFLQTLQKHKVSLPDNRTTDMARVHMLFPLSLDAMRICKEMQGVYGHGCIPSFEDTIPSSSATVGPDGKANITHTLFMSTNFIMIGFAKYGILLNLLTLGYDTLFMDNDQVIFKNPVPSLYTLYKADLYGAQDTCRRLDTHDGVLAYPDRVTINIGVLFARATGPVTRCFMNWAFTMQDSAGTPVCWDQSKFHAAMTLCMKGLQYNHMSFGFLSSEAFTSLCAGVCGCDAAGLPRIVWRGGRGDKQYADNCPPRVMKKWAAFHVACFAGHADGGKVRHMKRVMEQYEKHVGPIGGLPEDKQPMPWWTSDPWWKNFTHAS</sequence>